<organism evidence="2 3">
    <name type="scientific">Ditylenchus dipsaci</name>
    <dbReference type="NCBI Taxonomy" id="166011"/>
    <lineage>
        <taxon>Eukaryota</taxon>
        <taxon>Metazoa</taxon>
        <taxon>Ecdysozoa</taxon>
        <taxon>Nematoda</taxon>
        <taxon>Chromadorea</taxon>
        <taxon>Rhabditida</taxon>
        <taxon>Tylenchina</taxon>
        <taxon>Tylenchomorpha</taxon>
        <taxon>Sphaerularioidea</taxon>
        <taxon>Anguinidae</taxon>
        <taxon>Anguininae</taxon>
        <taxon>Ditylenchus</taxon>
    </lineage>
</organism>
<proteinExistence type="predicted"/>
<keyword evidence="2" id="KW-1185">Reference proteome</keyword>
<evidence type="ECO:0000256" key="1">
    <source>
        <dbReference type="SAM" id="Phobius"/>
    </source>
</evidence>
<evidence type="ECO:0000313" key="3">
    <source>
        <dbReference type="WBParaSite" id="jg15373"/>
    </source>
</evidence>
<keyword evidence="1" id="KW-1133">Transmembrane helix</keyword>
<keyword evidence="1" id="KW-0812">Transmembrane</keyword>
<reference evidence="3" key="1">
    <citation type="submission" date="2022-11" db="UniProtKB">
        <authorList>
            <consortium name="WormBaseParasite"/>
        </authorList>
    </citation>
    <scope>IDENTIFICATION</scope>
</reference>
<dbReference type="AlphaFoldDB" id="A0A915D451"/>
<sequence length="105" mass="11555">MRWCCFDNSAELCPRAQHQPLCESFASLEPISQSSIARSLQEGCTSKLEKRQSTVGCFTPRASKAPKEGGGIIRAIVIKSKQKGIFIACVSILQAIFFLFLGKCR</sequence>
<dbReference type="WBParaSite" id="jg15373">
    <property type="protein sequence ID" value="jg15373"/>
    <property type="gene ID" value="jg15373"/>
</dbReference>
<keyword evidence="1" id="KW-0472">Membrane</keyword>
<dbReference type="Proteomes" id="UP000887574">
    <property type="component" value="Unplaced"/>
</dbReference>
<feature type="transmembrane region" description="Helical" evidence="1">
    <location>
        <begin position="84"/>
        <end position="102"/>
    </location>
</feature>
<name>A0A915D451_9BILA</name>
<accession>A0A915D451</accession>
<protein>
    <submittedName>
        <fullName evidence="3">Uncharacterized protein</fullName>
    </submittedName>
</protein>
<evidence type="ECO:0000313" key="2">
    <source>
        <dbReference type="Proteomes" id="UP000887574"/>
    </source>
</evidence>